<evidence type="ECO:0000256" key="1">
    <source>
        <dbReference type="SAM" id="MobiDB-lite"/>
    </source>
</evidence>
<proteinExistence type="predicted"/>
<feature type="compositionally biased region" description="Polar residues" evidence="1">
    <location>
        <begin position="127"/>
        <end position="140"/>
    </location>
</feature>
<accession>A0AAV9JQG0</accession>
<feature type="compositionally biased region" description="Polar residues" evidence="1">
    <location>
        <begin position="73"/>
        <end position="86"/>
    </location>
</feature>
<sequence length="283" mass="30725">MCLFIIKHWMHPDDTFHMRGKVVEVCTLTTATVGALPDDCADRRSVYLDNPEPEPCPICERRDAFARHVQQGMATSFDRSPQSSGAYSIRARETQGSSSSNSNSTPLALVDIEGDTVPLLLEHQDRSSNATLSTNPTTRASISSDWSSRQSSISICFPGRHDLEDVGDGGLRCRLCHVVSGQRASIQSSTGLYGTPGGFTDDDDDTSTVISVHDGPFDVEGHQQYFIDGARERSATPAVTNSGPGDATPTPASPAESMISTATSALWREHDKAMRERNMSRNF</sequence>
<dbReference type="Proteomes" id="UP001324427">
    <property type="component" value="Unassembled WGS sequence"/>
</dbReference>
<feature type="region of interest" description="Disordered" evidence="1">
    <location>
        <begin position="234"/>
        <end position="258"/>
    </location>
</feature>
<dbReference type="EMBL" id="JAVFHQ010000010">
    <property type="protein sequence ID" value="KAK4547652.1"/>
    <property type="molecule type" value="Genomic_DNA"/>
</dbReference>
<feature type="region of interest" description="Disordered" evidence="1">
    <location>
        <begin position="73"/>
        <end position="107"/>
    </location>
</feature>
<evidence type="ECO:0000313" key="3">
    <source>
        <dbReference type="Proteomes" id="UP001324427"/>
    </source>
</evidence>
<keyword evidence="3" id="KW-1185">Reference proteome</keyword>
<protein>
    <submittedName>
        <fullName evidence="2">Uncharacterized protein</fullName>
    </submittedName>
</protein>
<dbReference type="AlphaFoldDB" id="A0AAV9JQG0"/>
<feature type="region of interest" description="Disordered" evidence="1">
    <location>
        <begin position="125"/>
        <end position="145"/>
    </location>
</feature>
<evidence type="ECO:0000313" key="2">
    <source>
        <dbReference type="EMBL" id="KAK4547652.1"/>
    </source>
</evidence>
<name>A0AAV9JQG0_9PEZI</name>
<comment type="caution">
    <text evidence="2">The sequence shown here is derived from an EMBL/GenBank/DDBJ whole genome shotgun (WGS) entry which is preliminary data.</text>
</comment>
<organism evidence="2 3">
    <name type="scientific">Oleoguttula mirabilis</name>
    <dbReference type="NCBI Taxonomy" id="1507867"/>
    <lineage>
        <taxon>Eukaryota</taxon>
        <taxon>Fungi</taxon>
        <taxon>Dikarya</taxon>
        <taxon>Ascomycota</taxon>
        <taxon>Pezizomycotina</taxon>
        <taxon>Dothideomycetes</taxon>
        <taxon>Dothideomycetidae</taxon>
        <taxon>Mycosphaerellales</taxon>
        <taxon>Teratosphaeriaceae</taxon>
        <taxon>Oleoguttula</taxon>
    </lineage>
</organism>
<gene>
    <name evidence="2" type="ORF">LTR36_000609</name>
</gene>
<reference evidence="2 3" key="1">
    <citation type="submission" date="2021-11" db="EMBL/GenBank/DDBJ databases">
        <title>Black yeast isolated from Biological Soil Crust.</title>
        <authorList>
            <person name="Kurbessoian T."/>
        </authorList>
    </citation>
    <scope>NUCLEOTIDE SEQUENCE [LARGE SCALE GENOMIC DNA]</scope>
    <source>
        <strain evidence="2 3">CCFEE 5522</strain>
    </source>
</reference>